<gene>
    <name evidence="1" type="ORF">S12H4_01282</name>
</gene>
<protein>
    <submittedName>
        <fullName evidence="1">Uncharacterized protein</fullName>
    </submittedName>
</protein>
<proteinExistence type="predicted"/>
<dbReference type="EMBL" id="BARW01000244">
    <property type="protein sequence ID" value="GAI61511.1"/>
    <property type="molecule type" value="Genomic_DNA"/>
</dbReference>
<evidence type="ECO:0000313" key="1">
    <source>
        <dbReference type="EMBL" id="GAI61511.1"/>
    </source>
</evidence>
<accession>X1R368</accession>
<sequence length="444" mass="49199">TVDATNPNDTQVVATIVLSGDFSEIRDVVLDPNSTTTISFLIELEAAGTFLVRVDGLEAYITSEILEVELSNLIASPQVVTVGEKVTITVRVGNPNWEVGITHLVKLTGAIQAEQEVTLAPHETKTVTFSEIVTWEGYQTVYCDGLSVLIKGEIYVPPEEEPPPGAFICPICQWRGDSDAEVGRHAAEAHYGYTYPAGTINAGSFAGMGGSLVLYDVIDPNPKLFARAQWAMDNIVSGEYLWKNLGSSERDSLWTYLREVLGMTNGEIDDLFRSYGTAYWQAYIRIDEIAPGWSEWLLPPEEEAPPHEAELRHRFSAWPADKPLPDCLLSISGWEISDPEPYQVDSRWYITIHAYYYVWSDTGELVYPCTVSPPDCEWVVSGFEVGAPLYKDSTNMGTVTLIENLGGGLRRVTAGDSSYYFIKMMTSVGYGFAWCDESGEPYLK</sequence>
<dbReference type="AlphaFoldDB" id="X1R368"/>
<organism evidence="1">
    <name type="scientific">marine sediment metagenome</name>
    <dbReference type="NCBI Taxonomy" id="412755"/>
    <lineage>
        <taxon>unclassified sequences</taxon>
        <taxon>metagenomes</taxon>
        <taxon>ecological metagenomes</taxon>
    </lineage>
</organism>
<name>X1R368_9ZZZZ</name>
<comment type="caution">
    <text evidence="1">The sequence shown here is derived from an EMBL/GenBank/DDBJ whole genome shotgun (WGS) entry which is preliminary data.</text>
</comment>
<reference evidence="1" key="1">
    <citation type="journal article" date="2014" name="Front. Microbiol.">
        <title>High frequency of phylogenetically diverse reductive dehalogenase-homologous genes in deep subseafloor sedimentary metagenomes.</title>
        <authorList>
            <person name="Kawai M."/>
            <person name="Futagami T."/>
            <person name="Toyoda A."/>
            <person name="Takaki Y."/>
            <person name="Nishi S."/>
            <person name="Hori S."/>
            <person name="Arai W."/>
            <person name="Tsubouchi T."/>
            <person name="Morono Y."/>
            <person name="Uchiyama I."/>
            <person name="Ito T."/>
            <person name="Fujiyama A."/>
            <person name="Inagaki F."/>
            <person name="Takami H."/>
        </authorList>
    </citation>
    <scope>NUCLEOTIDE SEQUENCE</scope>
    <source>
        <strain evidence="1">Expedition CK06-06</strain>
    </source>
</reference>
<feature type="non-terminal residue" evidence="1">
    <location>
        <position position="1"/>
    </location>
</feature>